<dbReference type="PANTHER" id="PTHR43124">
    <property type="entry name" value="PURINE EFFLUX PUMP PBUE"/>
    <property type="match status" value="1"/>
</dbReference>
<comment type="caution">
    <text evidence="9">The sequence shown here is derived from an EMBL/GenBank/DDBJ whole genome shotgun (WGS) entry which is preliminary data.</text>
</comment>
<protein>
    <recommendedName>
        <fullName evidence="8">Major facilitator superfamily (MFS) profile domain-containing protein</fullName>
    </recommendedName>
</protein>
<evidence type="ECO:0000256" key="5">
    <source>
        <dbReference type="ARBA" id="ARBA00022989"/>
    </source>
</evidence>
<name>A0A0B3VXM3_9FIRM</name>
<feature type="transmembrane region" description="Helical" evidence="7">
    <location>
        <begin position="228"/>
        <end position="251"/>
    </location>
</feature>
<evidence type="ECO:0000256" key="3">
    <source>
        <dbReference type="ARBA" id="ARBA00022475"/>
    </source>
</evidence>
<feature type="transmembrane region" description="Helical" evidence="7">
    <location>
        <begin position="54"/>
        <end position="73"/>
    </location>
</feature>
<dbReference type="RefSeq" id="WP_039679499.1">
    <property type="nucleotide sequence ID" value="NZ_JAXECK010000002.1"/>
</dbReference>
<organism evidence="9 10">
    <name type="scientific">Terrisporobacter othiniensis</name>
    <dbReference type="NCBI Taxonomy" id="1577792"/>
    <lineage>
        <taxon>Bacteria</taxon>
        <taxon>Bacillati</taxon>
        <taxon>Bacillota</taxon>
        <taxon>Clostridia</taxon>
        <taxon>Peptostreptococcales</taxon>
        <taxon>Peptostreptococcaceae</taxon>
        <taxon>Terrisporobacter</taxon>
    </lineage>
</organism>
<keyword evidence="5 7" id="KW-1133">Transmembrane helix</keyword>
<dbReference type="OrthoDB" id="9773404at2"/>
<keyword evidence="3" id="KW-1003">Cell membrane</keyword>
<dbReference type="EMBL" id="JWHR01000078">
    <property type="protein sequence ID" value="KHS57384.1"/>
    <property type="molecule type" value="Genomic_DNA"/>
</dbReference>
<dbReference type="Gene3D" id="1.20.1250.20">
    <property type="entry name" value="MFS general substrate transporter like domains"/>
    <property type="match status" value="2"/>
</dbReference>
<dbReference type="InterPro" id="IPR036259">
    <property type="entry name" value="MFS_trans_sf"/>
</dbReference>
<evidence type="ECO:0000256" key="4">
    <source>
        <dbReference type="ARBA" id="ARBA00022692"/>
    </source>
</evidence>
<feature type="transmembrane region" description="Helical" evidence="7">
    <location>
        <begin position="80"/>
        <end position="98"/>
    </location>
</feature>
<proteinExistence type="predicted"/>
<evidence type="ECO:0000313" key="9">
    <source>
        <dbReference type="EMBL" id="KHS57384.1"/>
    </source>
</evidence>
<gene>
    <name evidence="9" type="ORF">QX51_08570</name>
</gene>
<dbReference type="Pfam" id="PF07690">
    <property type="entry name" value="MFS_1"/>
    <property type="match status" value="1"/>
</dbReference>
<accession>A0A0B3VXM3</accession>
<dbReference type="PANTHER" id="PTHR43124:SF3">
    <property type="entry name" value="CHLORAMPHENICOL EFFLUX PUMP RV0191"/>
    <property type="match status" value="1"/>
</dbReference>
<dbReference type="Proteomes" id="UP000031189">
    <property type="component" value="Unassembled WGS sequence"/>
</dbReference>
<feature type="transmembrane region" description="Helical" evidence="7">
    <location>
        <begin position="381"/>
        <end position="404"/>
    </location>
</feature>
<keyword evidence="10" id="KW-1185">Reference proteome</keyword>
<dbReference type="SUPFAM" id="SSF103473">
    <property type="entry name" value="MFS general substrate transporter"/>
    <property type="match status" value="1"/>
</dbReference>
<sequence>MQQVSKEEKRKKYFIVFICLLIQSITYCIAQNLQGQMQIPVSQSGVVSEVGFTLLYFSGTLPVFLNPYFATFYEKFNIKYIYVVGIIIGGLAFASYGLAKNSIMFNVSSFFNQVGTIFYSGLSLPIMMSHWFPGEGRGSALGIALAGGSIGNVFLQPVVVNLLARYGWQQTYIILGIAMIAIGIPIALLFIRFPKPGEVTKVEALDKKDIGQMSYEGLSDKENMKNKYFWTFNIGALLLCFASVAVSTQAIPVLSIKGFEGSRVALAGSTYGLACLIGNIGGGKLFDKLGSFKPMILSAISTTLALLIMAFMPMGSSLGFLIPILSGLTIYTLTSGPAFMPADVFGYKDGTQKMAKVGVFYAAGSAFAAYIFAALSSSVGLQTTCLIFLVIGLVGYILNGFSIIKSKKMFSPRAE</sequence>
<feature type="domain" description="Major facilitator superfamily (MFS) profile" evidence="8">
    <location>
        <begin position="228"/>
        <end position="415"/>
    </location>
</feature>
<evidence type="ECO:0000256" key="1">
    <source>
        <dbReference type="ARBA" id="ARBA00004651"/>
    </source>
</evidence>
<dbReference type="InterPro" id="IPR020846">
    <property type="entry name" value="MFS_dom"/>
</dbReference>
<evidence type="ECO:0000259" key="8">
    <source>
        <dbReference type="PROSITE" id="PS50850"/>
    </source>
</evidence>
<dbReference type="AlphaFoldDB" id="A0A0B3VXM3"/>
<feature type="transmembrane region" description="Helical" evidence="7">
    <location>
        <begin position="140"/>
        <end position="160"/>
    </location>
</feature>
<feature type="transmembrane region" description="Helical" evidence="7">
    <location>
        <begin position="357"/>
        <end position="375"/>
    </location>
</feature>
<dbReference type="PROSITE" id="PS50850">
    <property type="entry name" value="MFS"/>
    <property type="match status" value="1"/>
</dbReference>
<comment type="subcellular location">
    <subcellularLocation>
        <location evidence="1">Cell membrane</location>
        <topology evidence="1">Multi-pass membrane protein</topology>
    </subcellularLocation>
</comment>
<dbReference type="InterPro" id="IPR011701">
    <property type="entry name" value="MFS"/>
</dbReference>
<dbReference type="GO" id="GO:0005886">
    <property type="term" value="C:plasma membrane"/>
    <property type="evidence" value="ECO:0007669"/>
    <property type="project" value="UniProtKB-SubCell"/>
</dbReference>
<keyword evidence="2" id="KW-0813">Transport</keyword>
<feature type="transmembrane region" description="Helical" evidence="7">
    <location>
        <begin position="263"/>
        <end position="282"/>
    </location>
</feature>
<evidence type="ECO:0000256" key="7">
    <source>
        <dbReference type="SAM" id="Phobius"/>
    </source>
</evidence>
<dbReference type="STRING" id="1577792.QX51_08570"/>
<evidence type="ECO:0000256" key="2">
    <source>
        <dbReference type="ARBA" id="ARBA00022448"/>
    </source>
</evidence>
<keyword evidence="6 7" id="KW-0472">Membrane</keyword>
<reference evidence="9 10" key="1">
    <citation type="submission" date="2014-12" db="EMBL/GenBank/DDBJ databases">
        <title>Draft genome sequence of Terrisporobacter sp. 08-306576, isolated from the blood culture of a bacteremia patient.</title>
        <authorList>
            <person name="Lund L.C."/>
            <person name="Sydenham T.V."/>
            <person name="Hogh S.V."/>
            <person name="Skov M.N."/>
            <person name="Kemp M."/>
            <person name="Justesen U.S."/>
        </authorList>
    </citation>
    <scope>NUCLEOTIDE SEQUENCE [LARGE SCALE GENOMIC DNA]</scope>
    <source>
        <strain evidence="9 10">08-306576</strain>
    </source>
</reference>
<evidence type="ECO:0000256" key="6">
    <source>
        <dbReference type="ARBA" id="ARBA00023136"/>
    </source>
</evidence>
<feature type="transmembrane region" description="Helical" evidence="7">
    <location>
        <begin position="320"/>
        <end position="345"/>
    </location>
</feature>
<feature type="transmembrane region" description="Helical" evidence="7">
    <location>
        <begin position="110"/>
        <end position="128"/>
    </location>
</feature>
<evidence type="ECO:0000313" key="10">
    <source>
        <dbReference type="Proteomes" id="UP000031189"/>
    </source>
</evidence>
<feature type="transmembrane region" description="Helical" evidence="7">
    <location>
        <begin position="294"/>
        <end position="314"/>
    </location>
</feature>
<dbReference type="GO" id="GO:0022857">
    <property type="term" value="F:transmembrane transporter activity"/>
    <property type="evidence" value="ECO:0007669"/>
    <property type="project" value="InterPro"/>
</dbReference>
<dbReference type="InterPro" id="IPR050189">
    <property type="entry name" value="MFS_Efflux_Transporters"/>
</dbReference>
<keyword evidence="4 7" id="KW-0812">Transmembrane</keyword>
<feature type="transmembrane region" description="Helical" evidence="7">
    <location>
        <begin position="172"/>
        <end position="191"/>
    </location>
</feature>